<dbReference type="GO" id="GO:0005886">
    <property type="term" value="C:plasma membrane"/>
    <property type="evidence" value="ECO:0007669"/>
    <property type="project" value="UniProtKB-SubCell"/>
</dbReference>
<dbReference type="PANTHER" id="PTHR37937:SF1">
    <property type="entry name" value="CONJUGATIVE TRANSFER: DNA TRANSPORT"/>
    <property type="match status" value="1"/>
</dbReference>
<feature type="coiled-coil region" evidence="7">
    <location>
        <begin position="147"/>
        <end position="199"/>
    </location>
</feature>
<comment type="similarity">
    <text evidence="2">Belongs to the VirD4/TraG family.</text>
</comment>
<dbReference type="AlphaFoldDB" id="A0A7G8TD81"/>
<dbReference type="InterPro" id="IPR027417">
    <property type="entry name" value="P-loop_NTPase"/>
</dbReference>
<evidence type="ECO:0000256" key="9">
    <source>
        <dbReference type="SAM" id="Phobius"/>
    </source>
</evidence>
<name>A0A7G8TD81_9FIRM</name>
<reference evidence="10 11" key="1">
    <citation type="submission" date="2020-08" db="EMBL/GenBank/DDBJ databases">
        <title>The isolate Caproiciproducens sp. 7D4C2 produces n-caproate at mildly acidic conditions from hexoses: genome and rBOX comparison with related strains and chain-elongating bacteria.</title>
        <authorList>
            <person name="Esquivel-Elizondo S."/>
            <person name="Bagci C."/>
            <person name="Temovska M."/>
            <person name="Jeon B.S."/>
            <person name="Bessarab I."/>
            <person name="Williams R.B.H."/>
            <person name="Huson D.H."/>
            <person name="Angenent L.T."/>
        </authorList>
    </citation>
    <scope>NUCLEOTIDE SEQUENCE [LARGE SCALE GENOMIC DNA]</scope>
    <source>
        <strain evidence="10 11">7D4C2</strain>
    </source>
</reference>
<feature type="transmembrane region" description="Helical" evidence="9">
    <location>
        <begin position="241"/>
        <end position="263"/>
    </location>
</feature>
<dbReference type="PANTHER" id="PTHR37937">
    <property type="entry name" value="CONJUGATIVE TRANSFER: DNA TRANSPORT"/>
    <property type="match status" value="1"/>
</dbReference>
<keyword evidence="6 9" id="KW-0472">Membrane</keyword>
<dbReference type="RefSeq" id="WP_187036905.1">
    <property type="nucleotide sequence ID" value="NZ_CP060286.1"/>
</dbReference>
<keyword evidence="7" id="KW-0175">Coiled coil</keyword>
<dbReference type="SUPFAM" id="SSF52540">
    <property type="entry name" value="P-loop containing nucleoside triphosphate hydrolases"/>
    <property type="match status" value="1"/>
</dbReference>
<dbReference type="KEGG" id="cfem:HCR03_04725"/>
<sequence length="835" mass="94367">MDYVTVCGIIILICGFAFDIWKTIKGREASKDEHDGIKDNDNKNRELLSKDSEIRGKDHDRLSEEHNRLSEEHDRISSELTAKHDDLKGRQESIVQSTSDIRTSVVSIDKQLAVEQAKREAMLESMSANQRDIHSQINAIYALNQLVPKLEYKNQALSEKYENLQNQYNDLKIQHQDLLTKYQALKQERQEHIEELTENSKIEEDLSQDGRSRPCEIQFPQSLAPDARCYFYAVFQEVTDMLNTIAMVIGIASIMGIAVLVFVDRVKGNLNIKSKTVGDGQYGTARWATPNEIRKTYQIFPYEPMKWRQGKHLPDDVSGATVLGYVKAGNRISARVDTSDSHTLILSTTGGRKTTGVLYPNLEYACACGVSFIVTDTKGDSFRDYAGIAQKYYHYNIAVIDLRHPTRSSANNLMHLVNKYMDSFKDTGDLQDKAKAERYAKIVAKTIVHMDGFVSGGQNAFFYDAAEGLISSTILLVSEFCKDGERHIVSVFKIIQELLQVKTPVMTTPSGQKVKPKNEYQKLIEMLPAEHKARWLAGAALISPEASMHSVMSTAMSRLLSFIDSELEQVLCFDSEIDAEKFCNEKTAIFIVFPEEDETKYFLVSLFVTQLYNECLSVASQNDKNRLPRRINFYLDEFGTMNKFDNAVSMFTAGKSRNIIMYPMIQSLSQLQEKYGREGGDIIVDCCTNVLIGGFSPLSKGAEEVSRALGNQTVQSGSINHSSNGAERRNDSISMQMIPQPLMTAEKILHMPDNQWILMKTRRYPTLTVMKRFNEWGIQLDCPYHMPENAARTVHYASAENLKQTIAKQFLSSSIPEQKAPATGVHKEQISDDFI</sequence>
<comment type="subcellular location">
    <subcellularLocation>
        <location evidence="1">Cell membrane</location>
        <topology evidence="1">Multi-pass membrane protein</topology>
    </subcellularLocation>
</comment>
<evidence type="ECO:0000313" key="11">
    <source>
        <dbReference type="Proteomes" id="UP000515909"/>
    </source>
</evidence>
<dbReference type="InterPro" id="IPR051539">
    <property type="entry name" value="T4SS-coupling_protein"/>
</dbReference>
<feature type="region of interest" description="Disordered" evidence="8">
    <location>
        <begin position="29"/>
        <end position="92"/>
    </location>
</feature>
<keyword evidence="3" id="KW-1003">Cell membrane</keyword>
<organism evidence="10 11">
    <name type="scientific">Caproicibacter fermentans</name>
    <dbReference type="NCBI Taxonomy" id="2576756"/>
    <lineage>
        <taxon>Bacteria</taxon>
        <taxon>Bacillati</taxon>
        <taxon>Bacillota</taxon>
        <taxon>Clostridia</taxon>
        <taxon>Eubacteriales</taxon>
        <taxon>Acutalibacteraceae</taxon>
        <taxon>Caproicibacter</taxon>
    </lineage>
</organism>
<proteinExistence type="inferred from homology"/>
<evidence type="ECO:0000313" key="10">
    <source>
        <dbReference type="EMBL" id="QNK41572.1"/>
    </source>
</evidence>
<evidence type="ECO:0000256" key="3">
    <source>
        <dbReference type="ARBA" id="ARBA00022475"/>
    </source>
</evidence>
<gene>
    <name evidence="10" type="ORF">HCR03_04725</name>
</gene>
<evidence type="ECO:0000256" key="2">
    <source>
        <dbReference type="ARBA" id="ARBA00008806"/>
    </source>
</evidence>
<dbReference type="CDD" id="cd01127">
    <property type="entry name" value="TrwB_TraG_TraD_VirD4"/>
    <property type="match status" value="2"/>
</dbReference>
<evidence type="ECO:0000256" key="6">
    <source>
        <dbReference type="ARBA" id="ARBA00023136"/>
    </source>
</evidence>
<evidence type="ECO:0000256" key="1">
    <source>
        <dbReference type="ARBA" id="ARBA00004651"/>
    </source>
</evidence>
<evidence type="ECO:0000256" key="4">
    <source>
        <dbReference type="ARBA" id="ARBA00022692"/>
    </source>
</evidence>
<keyword evidence="4 9" id="KW-0812">Transmembrane</keyword>
<accession>A0A7G8TD81</accession>
<evidence type="ECO:0000256" key="5">
    <source>
        <dbReference type="ARBA" id="ARBA00022989"/>
    </source>
</evidence>
<evidence type="ECO:0000256" key="7">
    <source>
        <dbReference type="SAM" id="Coils"/>
    </source>
</evidence>
<dbReference type="Proteomes" id="UP000515909">
    <property type="component" value="Chromosome"/>
</dbReference>
<dbReference type="Pfam" id="PF02534">
    <property type="entry name" value="T4SS-DNA_transf"/>
    <property type="match status" value="1"/>
</dbReference>
<protein>
    <submittedName>
        <fullName evidence="10">Type IV secretory system conjugative DNA transfer family protein</fullName>
    </submittedName>
</protein>
<dbReference type="EMBL" id="CP060286">
    <property type="protein sequence ID" value="QNK41572.1"/>
    <property type="molecule type" value="Genomic_DNA"/>
</dbReference>
<evidence type="ECO:0000256" key="8">
    <source>
        <dbReference type="SAM" id="MobiDB-lite"/>
    </source>
</evidence>
<keyword evidence="5 9" id="KW-1133">Transmembrane helix</keyword>
<dbReference type="Gene3D" id="3.40.50.300">
    <property type="entry name" value="P-loop containing nucleotide triphosphate hydrolases"/>
    <property type="match status" value="1"/>
</dbReference>
<feature type="compositionally biased region" description="Basic and acidic residues" evidence="8">
    <location>
        <begin position="29"/>
        <end position="91"/>
    </location>
</feature>
<dbReference type="InterPro" id="IPR003688">
    <property type="entry name" value="TraG/VirD4"/>
</dbReference>